<evidence type="ECO:0000256" key="1">
    <source>
        <dbReference type="SAM" id="MobiDB-lite"/>
    </source>
</evidence>
<reference evidence="2" key="2">
    <citation type="submission" date="2019-01" db="UniProtKB">
        <authorList>
            <consortium name="EnsemblPlants"/>
        </authorList>
    </citation>
    <scope>IDENTIFICATION</scope>
    <source>
        <strain evidence="2">cv. Heinz 1706</strain>
    </source>
</reference>
<keyword evidence="3" id="KW-1185">Reference proteome</keyword>
<proteinExistence type="predicted"/>
<evidence type="ECO:0000313" key="2">
    <source>
        <dbReference type="EnsemblPlants" id="Solyc05g026200.1.1.1"/>
    </source>
</evidence>
<dbReference type="Proteomes" id="UP000004994">
    <property type="component" value="Chromosome 5"/>
</dbReference>
<sequence>MAPLDPEGDWEQRGARAVPTGSRAKASLKNAVKATMSRKGLLGSIEQHLHLLA</sequence>
<name>A0A3Q7HCF2_SOLLC</name>
<protein>
    <submittedName>
        <fullName evidence="2">Uncharacterized protein</fullName>
    </submittedName>
</protein>
<dbReference type="Gramene" id="Solyc05g026200.1.1">
    <property type="protein sequence ID" value="Solyc05g026200.1.1.1"/>
    <property type="gene ID" value="Solyc05g026200.1"/>
</dbReference>
<organism evidence="2">
    <name type="scientific">Solanum lycopersicum</name>
    <name type="common">Tomato</name>
    <name type="synonym">Lycopersicon esculentum</name>
    <dbReference type="NCBI Taxonomy" id="4081"/>
    <lineage>
        <taxon>Eukaryota</taxon>
        <taxon>Viridiplantae</taxon>
        <taxon>Streptophyta</taxon>
        <taxon>Embryophyta</taxon>
        <taxon>Tracheophyta</taxon>
        <taxon>Spermatophyta</taxon>
        <taxon>Magnoliopsida</taxon>
        <taxon>eudicotyledons</taxon>
        <taxon>Gunneridae</taxon>
        <taxon>Pentapetalae</taxon>
        <taxon>asterids</taxon>
        <taxon>lamiids</taxon>
        <taxon>Solanales</taxon>
        <taxon>Solanaceae</taxon>
        <taxon>Solanoideae</taxon>
        <taxon>Solaneae</taxon>
        <taxon>Solanum</taxon>
        <taxon>Solanum subgen. Lycopersicon</taxon>
    </lineage>
</organism>
<dbReference type="PaxDb" id="4081-Solyc05g026200.1.1"/>
<accession>A0A3Q7HCF2</accession>
<dbReference type="AlphaFoldDB" id="A0A3Q7HCF2"/>
<evidence type="ECO:0000313" key="3">
    <source>
        <dbReference type="Proteomes" id="UP000004994"/>
    </source>
</evidence>
<reference evidence="2" key="1">
    <citation type="journal article" date="2012" name="Nature">
        <title>The tomato genome sequence provides insights into fleshy fruit evolution.</title>
        <authorList>
            <consortium name="Tomato Genome Consortium"/>
        </authorList>
    </citation>
    <scope>NUCLEOTIDE SEQUENCE [LARGE SCALE GENOMIC DNA]</scope>
    <source>
        <strain evidence="2">cv. Heinz 1706</strain>
    </source>
</reference>
<dbReference type="EnsemblPlants" id="Solyc05g026200.1.1">
    <property type="protein sequence ID" value="Solyc05g026200.1.1.1"/>
    <property type="gene ID" value="Solyc05g026200.1"/>
</dbReference>
<dbReference type="InParanoid" id="A0A3Q7HCF2"/>
<feature type="region of interest" description="Disordered" evidence="1">
    <location>
        <begin position="1"/>
        <end position="24"/>
    </location>
</feature>